<feature type="transmembrane region" description="Helical" evidence="1">
    <location>
        <begin position="308"/>
        <end position="327"/>
    </location>
</feature>
<gene>
    <name evidence="3" type="ORF">FGO68_gene17415</name>
</gene>
<dbReference type="Gene3D" id="1.10.287.110">
    <property type="entry name" value="DnaJ domain"/>
    <property type="match status" value="1"/>
</dbReference>
<name>A0A8J8T975_HALGN</name>
<evidence type="ECO:0000259" key="2">
    <source>
        <dbReference type="PROSITE" id="PS50076"/>
    </source>
</evidence>
<dbReference type="EMBL" id="RRYP01001158">
    <property type="protein sequence ID" value="TNV86330.1"/>
    <property type="molecule type" value="Genomic_DNA"/>
</dbReference>
<feature type="domain" description="J" evidence="2">
    <location>
        <begin position="55"/>
        <end position="118"/>
    </location>
</feature>
<dbReference type="OrthoDB" id="10250354at2759"/>
<dbReference type="SMART" id="SM00271">
    <property type="entry name" value="DnaJ"/>
    <property type="match status" value="1"/>
</dbReference>
<dbReference type="PANTHER" id="PTHR44240">
    <property type="entry name" value="DNAJ DOMAIN (PROKARYOTIC HEAT SHOCK PROTEIN)-RELATED"/>
    <property type="match status" value="1"/>
</dbReference>
<dbReference type="PANTHER" id="PTHR44240:SF10">
    <property type="entry name" value="J DOMAIN-CONTAINING PROTEIN"/>
    <property type="match status" value="1"/>
</dbReference>
<evidence type="ECO:0000313" key="3">
    <source>
        <dbReference type="EMBL" id="TNV86330.1"/>
    </source>
</evidence>
<proteinExistence type="predicted"/>
<dbReference type="Proteomes" id="UP000785679">
    <property type="component" value="Unassembled WGS sequence"/>
</dbReference>
<dbReference type="InterPro" id="IPR036869">
    <property type="entry name" value="J_dom_sf"/>
</dbReference>
<dbReference type="InterPro" id="IPR018253">
    <property type="entry name" value="DnaJ_domain_CS"/>
</dbReference>
<dbReference type="AlphaFoldDB" id="A0A8J8T975"/>
<sequence length="351" mass="41826">MFKHVLLQTKSYKPLPIMSQRCFTIPKKQPPKHEEHKTAEGSQPPEKVFDYASMDHYQLLEVSITASDVELKKAYLKLAKKYHPDLYKGVNKDHFKKVLDAYNTLKNPAKRSDYDKHSRIKSMKNSKDYQDYEHRMRQEGRDFSHEMYEEMKKQAQKEKTVRETVDPEFEAAFRKLNLNRLFNEFNARPMRSNPEELHENIMVPVARQKMNKKDLLRLRFVQQHRLKREGQRTIRNQITVEIEKMRDFQDGITATKKMTYAELVEDLNKDLKAIEQMEKPLQLFKDEAAQVAAIKKQQDESLQQVKKVVWPLWAIFITFNSILMYAYSKQKMQIQRNSEKIAALDKFQSYQ</sequence>
<dbReference type="PRINTS" id="PR00625">
    <property type="entry name" value="JDOMAIN"/>
</dbReference>
<dbReference type="PROSITE" id="PS00636">
    <property type="entry name" value="DNAJ_1"/>
    <property type="match status" value="1"/>
</dbReference>
<keyword evidence="4" id="KW-1185">Reference proteome</keyword>
<accession>A0A8J8T975</accession>
<evidence type="ECO:0000313" key="4">
    <source>
        <dbReference type="Proteomes" id="UP000785679"/>
    </source>
</evidence>
<evidence type="ECO:0000256" key="1">
    <source>
        <dbReference type="SAM" id="Phobius"/>
    </source>
</evidence>
<keyword evidence="1" id="KW-0812">Transmembrane</keyword>
<dbReference type="InterPro" id="IPR052276">
    <property type="entry name" value="Diphthamide-biosynth_chaperone"/>
</dbReference>
<reference evidence="3" key="1">
    <citation type="submission" date="2019-06" db="EMBL/GenBank/DDBJ databases">
        <authorList>
            <person name="Zheng W."/>
        </authorList>
    </citation>
    <scope>NUCLEOTIDE SEQUENCE</scope>
    <source>
        <strain evidence="3">QDHG01</strain>
    </source>
</reference>
<dbReference type="SUPFAM" id="SSF46565">
    <property type="entry name" value="Chaperone J-domain"/>
    <property type="match status" value="1"/>
</dbReference>
<dbReference type="Pfam" id="PF00226">
    <property type="entry name" value="DnaJ"/>
    <property type="match status" value="1"/>
</dbReference>
<keyword evidence="1" id="KW-0472">Membrane</keyword>
<dbReference type="PROSITE" id="PS50076">
    <property type="entry name" value="DNAJ_2"/>
    <property type="match status" value="1"/>
</dbReference>
<comment type="caution">
    <text evidence="3">The sequence shown here is derived from an EMBL/GenBank/DDBJ whole genome shotgun (WGS) entry which is preliminary data.</text>
</comment>
<organism evidence="3 4">
    <name type="scientific">Halteria grandinella</name>
    <dbReference type="NCBI Taxonomy" id="5974"/>
    <lineage>
        <taxon>Eukaryota</taxon>
        <taxon>Sar</taxon>
        <taxon>Alveolata</taxon>
        <taxon>Ciliophora</taxon>
        <taxon>Intramacronucleata</taxon>
        <taxon>Spirotrichea</taxon>
        <taxon>Stichotrichia</taxon>
        <taxon>Sporadotrichida</taxon>
        <taxon>Halteriidae</taxon>
        <taxon>Halteria</taxon>
    </lineage>
</organism>
<dbReference type="InterPro" id="IPR001623">
    <property type="entry name" value="DnaJ_domain"/>
</dbReference>
<keyword evidence="1" id="KW-1133">Transmembrane helix</keyword>
<protein>
    <recommendedName>
        <fullName evidence="2">J domain-containing protein</fullName>
    </recommendedName>
</protein>